<name>E2APQ7_CAMFO</name>
<sequence>MDGRKTCKSCGKVVVKSISCKTCGIASHPACISRTGHPHFNGQFGDCSELSTSRASQRMDMNSTLLDAMKDLLHAEFKDFRREMRELYWAELDKLNNDIQGLCNRVEQLEGLLNKSHPQASSLLEDDIIEELENRGRRTANLIFYNMDEAEDGCNDVDLANEIIWKINPGKTPQINNILRLGQKRQGHSRPLRIFLPSKQEALFILRNKYRYAGL</sequence>
<dbReference type="Proteomes" id="UP000000311">
    <property type="component" value="Unassembled WGS sequence"/>
</dbReference>
<gene>
    <name evidence="1" type="ORF">EAG_00618</name>
</gene>
<dbReference type="InParanoid" id="E2APQ7"/>
<keyword evidence="2" id="KW-1185">Reference proteome</keyword>
<dbReference type="AlphaFoldDB" id="E2APQ7"/>
<proteinExistence type="predicted"/>
<evidence type="ECO:0000313" key="2">
    <source>
        <dbReference type="Proteomes" id="UP000000311"/>
    </source>
</evidence>
<organism evidence="2">
    <name type="scientific">Camponotus floridanus</name>
    <name type="common">Florida carpenter ant</name>
    <dbReference type="NCBI Taxonomy" id="104421"/>
    <lineage>
        <taxon>Eukaryota</taxon>
        <taxon>Metazoa</taxon>
        <taxon>Ecdysozoa</taxon>
        <taxon>Arthropoda</taxon>
        <taxon>Hexapoda</taxon>
        <taxon>Insecta</taxon>
        <taxon>Pterygota</taxon>
        <taxon>Neoptera</taxon>
        <taxon>Endopterygota</taxon>
        <taxon>Hymenoptera</taxon>
        <taxon>Apocrita</taxon>
        <taxon>Aculeata</taxon>
        <taxon>Formicoidea</taxon>
        <taxon>Formicidae</taxon>
        <taxon>Formicinae</taxon>
        <taxon>Camponotus</taxon>
    </lineage>
</organism>
<evidence type="ECO:0000313" key="1">
    <source>
        <dbReference type="EMBL" id="EFN64583.1"/>
    </source>
</evidence>
<reference evidence="1 2" key="1">
    <citation type="journal article" date="2010" name="Science">
        <title>Genomic comparison of the ants Camponotus floridanus and Harpegnathos saltator.</title>
        <authorList>
            <person name="Bonasio R."/>
            <person name="Zhang G."/>
            <person name="Ye C."/>
            <person name="Mutti N.S."/>
            <person name="Fang X."/>
            <person name="Qin N."/>
            <person name="Donahue G."/>
            <person name="Yang P."/>
            <person name="Li Q."/>
            <person name="Li C."/>
            <person name="Zhang P."/>
            <person name="Huang Z."/>
            <person name="Berger S.L."/>
            <person name="Reinberg D."/>
            <person name="Wang J."/>
            <person name="Liebig J."/>
        </authorList>
    </citation>
    <scope>NUCLEOTIDE SEQUENCE [LARGE SCALE GENOMIC DNA]</scope>
    <source>
        <strain evidence="2">C129</strain>
    </source>
</reference>
<accession>E2APQ7</accession>
<protein>
    <submittedName>
        <fullName evidence="1">Uncharacterized protein</fullName>
    </submittedName>
</protein>
<dbReference type="EMBL" id="GL441573">
    <property type="protein sequence ID" value="EFN64583.1"/>
    <property type="molecule type" value="Genomic_DNA"/>
</dbReference>